<dbReference type="OrthoDB" id="292964at2759"/>
<evidence type="ECO:0000259" key="2">
    <source>
        <dbReference type="PROSITE" id="PS50222"/>
    </source>
</evidence>
<evidence type="ECO:0000259" key="3">
    <source>
        <dbReference type="PROSITE" id="PS50235"/>
    </source>
</evidence>
<dbReference type="CDD" id="cd02257">
    <property type="entry name" value="Peptidase_C19"/>
    <property type="match status" value="1"/>
</dbReference>
<dbReference type="Gene3D" id="3.90.70.10">
    <property type="entry name" value="Cysteine proteinases"/>
    <property type="match status" value="2"/>
</dbReference>
<dbReference type="PROSITE" id="PS00018">
    <property type="entry name" value="EF_HAND_1"/>
    <property type="match status" value="1"/>
</dbReference>
<dbReference type="InterPro" id="IPR035927">
    <property type="entry name" value="DUSP-like_sf"/>
</dbReference>
<sequence>MGVSRTLPPPRADAEAVSMASSTRLSSRRGSASLARLWPFRPSKEARRRDAYPDHNNARRLRRLDAWTLTELQVLQMLVEHATETSEVGVDHHPFNWRQREMRTTATTVSKTAKMKMNDELAVMEMPKKHLQFDYPAWRRRYLQEPIDRRLRLRRKAFLRLFPSLTVVPNASLKRIFHVFDRNHSNKVEFTELCETLARCTGRDGSRARVGVLCEWFIDSRVQRITRDGIELLDATYQALLAQANGRSTTKKNRIRKVQEELLQGNSSVSIGDFRDRILRLPELVATLFQPFDIVDDAINEKRLLDDYAQITWREGDTAYVVAKDWWDMWSDHVTGVNLSPGPVDNQQETEEDGTTIVKFTRVGAITNASLCEDAVNGILRPNLLVGVDFVLVTSAIWRTLYLLHGGGPELPRRVVASSNQEDPTDTPTDSAESRLTDLTSEGRSTVSSYDFYTNDSVTIQETNLRVLLYPLRLQLRVMKTTGSLTTIVLARYLLISPNTTLKELLHRLGLFMGVNMHDVSFWKRRHRFGAWRRIECSIDAPRSSFRHLHIRHMDEFLIDFRPLMVPTDGSGSDCIADDPLSLVMCHSAANDLLCSAFDSVATSRGLATLQRTARETKTSLNGYLEEGATMGVNEFGHGGVVTSNGFFESINEQLRLKHRALPRLVAHRAIRATGLVNLGNTCFLNCALQCVGHSPVLREYFLSQRFLSDINKTNTLGTKGKVAAAYGRLMEKMWSQFAKSSYMAPELFRDEFTYHRPHFQESNQHDAHEFIVSLLDALHEDLNRKQTDPLNEREGSLCLPYYGGGSFSGSVMDDLDDFSTSSYSIASSMPRGSSGSTGSKHTTVASSSDAAIGSMSWQAHARVNSSIIVDLFHGQMRSETVCGSCEERKVAFDPFLFFSVPIPEPKYIRVEVRVVLQVRPSATEPTTGTRITRRGLWLPRKSTITGLRSELGSLFDLPPKRFLLVEVRRHRIKRIFDDVEPVDSVGPYVDLYAYERAWALEDIPSVPTDLIDKFRVKDNGVDETSSELSSIREYEELHIGSRVDALGFHGDWHQGTVVDMTEGSDDADPKKDKSASPSSSNSAHVLVHFDAFSSKWDKWFSYLDWVDGTLMPPNSKVSPPVEVFEVQVIHRYFAKTEDRQSRHSLQYHNGKIGSRVGRPPSAPRENWSLEIFGVPMFVTVTSDSTSQGLHDAILLQATRCFEVSSESTSQRVPYDVRIVDLDDASSAMGTFLPKDSSRILQHFSKQSVVVLDWKDFRTYSLREQHSRDYMPEGMLTECDENGTLREQGAPPEVLSNSTSLSQCLDALFQDEAIPLDDHWMCERCGQQRAGTRRSDVWKLPDLVMVQLKRFQYQENGYRQKVRTVVDFPLRGLDFSRWVGASSPTASSHDPDSYVYDLYGVVNHVGGLARGHYTAHCRYDGDFEESARVFANDNSRSHGDAQFDDLWMRFDDEKVVEIAPGDVITDAAYVLFYKRRKISAHNLIAYAL</sequence>
<dbReference type="InterPro" id="IPR006615">
    <property type="entry name" value="Pept_C19_DUSP"/>
</dbReference>
<keyword evidence="6" id="KW-1185">Reference proteome</keyword>
<comment type="caution">
    <text evidence="5">The sequence shown here is derived from an EMBL/GenBank/DDBJ whole genome shotgun (WGS) entry which is preliminary data.</text>
</comment>
<feature type="region of interest" description="Disordered" evidence="1">
    <location>
        <begin position="414"/>
        <end position="442"/>
    </location>
</feature>
<dbReference type="Pfam" id="PF00443">
    <property type="entry name" value="UCH"/>
    <property type="match status" value="1"/>
</dbReference>
<dbReference type="EMBL" id="SPLM01000072">
    <property type="protein sequence ID" value="TMW63762.1"/>
    <property type="molecule type" value="Genomic_DNA"/>
</dbReference>
<dbReference type="Gene3D" id="2.30.30.140">
    <property type="match status" value="1"/>
</dbReference>
<dbReference type="PANTHER" id="PTHR21646">
    <property type="entry name" value="UBIQUITIN CARBOXYL-TERMINAL HYDROLASE"/>
    <property type="match status" value="1"/>
</dbReference>
<dbReference type="PROSITE" id="PS50222">
    <property type="entry name" value="EF_HAND_2"/>
    <property type="match status" value="1"/>
</dbReference>
<evidence type="ECO:0000259" key="4">
    <source>
        <dbReference type="PROSITE" id="PS51283"/>
    </source>
</evidence>
<dbReference type="InterPro" id="IPR002048">
    <property type="entry name" value="EF_hand_dom"/>
</dbReference>
<feature type="region of interest" description="Disordered" evidence="1">
    <location>
        <begin position="1"/>
        <end position="30"/>
    </location>
</feature>
<proteinExistence type="predicted"/>
<feature type="domain" description="EF-hand" evidence="2">
    <location>
        <begin position="168"/>
        <end position="203"/>
    </location>
</feature>
<dbReference type="InterPro" id="IPR050185">
    <property type="entry name" value="Ub_carboxyl-term_hydrolase"/>
</dbReference>
<dbReference type="SMART" id="SM00695">
    <property type="entry name" value="DUSP"/>
    <property type="match status" value="1"/>
</dbReference>
<dbReference type="PROSITE" id="PS50235">
    <property type="entry name" value="USP_3"/>
    <property type="match status" value="1"/>
</dbReference>
<accession>A0A8K1CK77</accession>
<dbReference type="PROSITE" id="PS00972">
    <property type="entry name" value="USP_1"/>
    <property type="match status" value="1"/>
</dbReference>
<dbReference type="SUPFAM" id="SSF54001">
    <property type="entry name" value="Cysteine proteinases"/>
    <property type="match status" value="1"/>
</dbReference>
<evidence type="ECO:0000256" key="1">
    <source>
        <dbReference type="SAM" id="MobiDB-lite"/>
    </source>
</evidence>
<dbReference type="Gene3D" id="3.30.2230.10">
    <property type="entry name" value="DUSP-like"/>
    <property type="match status" value="1"/>
</dbReference>
<reference evidence="5" key="1">
    <citation type="submission" date="2019-03" db="EMBL/GenBank/DDBJ databases">
        <title>Long read genome sequence of the mycoparasitic Pythium oligandrum ATCC 38472 isolated from sugarbeet rhizosphere.</title>
        <authorList>
            <person name="Gaulin E."/>
        </authorList>
    </citation>
    <scope>NUCLEOTIDE SEQUENCE</scope>
    <source>
        <strain evidence="5">ATCC 38472_TT</strain>
    </source>
</reference>
<name>A0A8K1CK77_PYTOL</name>
<dbReference type="InterPro" id="IPR038765">
    <property type="entry name" value="Papain-like_cys_pep_sf"/>
</dbReference>
<dbReference type="Pfam" id="PF06337">
    <property type="entry name" value="DUSP"/>
    <property type="match status" value="1"/>
</dbReference>
<dbReference type="InterPro" id="IPR018247">
    <property type="entry name" value="EF_Hand_1_Ca_BS"/>
</dbReference>
<feature type="domain" description="USP" evidence="3">
    <location>
        <begin position="674"/>
        <end position="1476"/>
    </location>
</feature>
<evidence type="ECO:0008006" key="7">
    <source>
        <dbReference type="Google" id="ProtNLM"/>
    </source>
</evidence>
<dbReference type="GO" id="GO:0005509">
    <property type="term" value="F:calcium ion binding"/>
    <property type="evidence" value="ECO:0007669"/>
    <property type="project" value="InterPro"/>
</dbReference>
<protein>
    <recommendedName>
        <fullName evidence="7">Ubiquitinyl hydrolase 1</fullName>
    </recommendedName>
</protein>
<dbReference type="PROSITE" id="PS51283">
    <property type="entry name" value="DUSP"/>
    <property type="match status" value="1"/>
</dbReference>
<evidence type="ECO:0000313" key="5">
    <source>
        <dbReference type="EMBL" id="TMW63762.1"/>
    </source>
</evidence>
<feature type="compositionally biased region" description="Polar residues" evidence="1">
    <location>
        <begin position="417"/>
        <end position="431"/>
    </location>
</feature>
<feature type="domain" description="DUSP" evidence="4">
    <location>
        <begin position="296"/>
        <end position="416"/>
    </location>
</feature>
<dbReference type="InterPro" id="IPR018200">
    <property type="entry name" value="USP_CS"/>
</dbReference>
<dbReference type="GO" id="GO:0004843">
    <property type="term" value="F:cysteine-type deubiquitinase activity"/>
    <property type="evidence" value="ECO:0007669"/>
    <property type="project" value="InterPro"/>
</dbReference>
<evidence type="ECO:0000313" key="6">
    <source>
        <dbReference type="Proteomes" id="UP000794436"/>
    </source>
</evidence>
<dbReference type="Proteomes" id="UP000794436">
    <property type="component" value="Unassembled WGS sequence"/>
</dbReference>
<dbReference type="InterPro" id="IPR001394">
    <property type="entry name" value="Peptidase_C19_UCH"/>
</dbReference>
<gene>
    <name evidence="5" type="ORF">Poli38472_002703</name>
</gene>
<organism evidence="5 6">
    <name type="scientific">Pythium oligandrum</name>
    <name type="common">Mycoparasitic fungus</name>
    <dbReference type="NCBI Taxonomy" id="41045"/>
    <lineage>
        <taxon>Eukaryota</taxon>
        <taxon>Sar</taxon>
        <taxon>Stramenopiles</taxon>
        <taxon>Oomycota</taxon>
        <taxon>Peronosporomycetes</taxon>
        <taxon>Pythiales</taxon>
        <taxon>Pythiaceae</taxon>
        <taxon>Pythium</taxon>
    </lineage>
</organism>
<dbReference type="InterPro" id="IPR028889">
    <property type="entry name" value="USP"/>
</dbReference>
<dbReference type="GO" id="GO:0016579">
    <property type="term" value="P:protein deubiquitination"/>
    <property type="evidence" value="ECO:0007669"/>
    <property type="project" value="InterPro"/>
</dbReference>
<dbReference type="PANTHER" id="PTHR21646:SF46">
    <property type="entry name" value="UBIQUITIN CARBOXYL-TERMINAL HYDROLASE"/>
    <property type="match status" value="1"/>
</dbReference>
<feature type="region of interest" description="Disordered" evidence="1">
    <location>
        <begin position="1058"/>
        <end position="1082"/>
    </location>
</feature>
<feature type="compositionally biased region" description="Low complexity" evidence="1">
    <location>
        <begin position="20"/>
        <end position="30"/>
    </location>
</feature>
<dbReference type="SUPFAM" id="SSF143791">
    <property type="entry name" value="DUSP-like"/>
    <property type="match status" value="1"/>
</dbReference>
<dbReference type="PROSITE" id="PS00973">
    <property type="entry name" value="USP_2"/>
    <property type="match status" value="1"/>
</dbReference>